<name>A0A2P2NSW9_RHIMU</name>
<sequence>MKMKLSNCPLHLGQILFPQSCMGIQSCITHLSYHNCLVSFRFKSLHKSPQIFPQLEGKKDKN</sequence>
<accession>A0A2P2NSW9</accession>
<protein>
    <submittedName>
        <fullName evidence="1">Uncharacterized protein</fullName>
    </submittedName>
</protein>
<organism evidence="1">
    <name type="scientific">Rhizophora mucronata</name>
    <name type="common">Asiatic mangrove</name>
    <dbReference type="NCBI Taxonomy" id="61149"/>
    <lineage>
        <taxon>Eukaryota</taxon>
        <taxon>Viridiplantae</taxon>
        <taxon>Streptophyta</taxon>
        <taxon>Embryophyta</taxon>
        <taxon>Tracheophyta</taxon>
        <taxon>Spermatophyta</taxon>
        <taxon>Magnoliopsida</taxon>
        <taxon>eudicotyledons</taxon>
        <taxon>Gunneridae</taxon>
        <taxon>Pentapetalae</taxon>
        <taxon>rosids</taxon>
        <taxon>fabids</taxon>
        <taxon>Malpighiales</taxon>
        <taxon>Rhizophoraceae</taxon>
        <taxon>Rhizophora</taxon>
    </lineage>
</organism>
<proteinExistence type="predicted"/>
<reference evidence="1" key="1">
    <citation type="submission" date="2018-02" db="EMBL/GenBank/DDBJ databases">
        <title>Rhizophora mucronata_Transcriptome.</title>
        <authorList>
            <person name="Meera S.P."/>
            <person name="Sreeshan A."/>
            <person name="Augustine A."/>
        </authorList>
    </citation>
    <scope>NUCLEOTIDE SEQUENCE</scope>
    <source>
        <tissue evidence="1">Leaf</tissue>
    </source>
</reference>
<dbReference type="PROSITE" id="PS51257">
    <property type="entry name" value="PROKAR_LIPOPROTEIN"/>
    <property type="match status" value="1"/>
</dbReference>
<dbReference type="EMBL" id="GGEC01065016">
    <property type="protein sequence ID" value="MBX45500.1"/>
    <property type="molecule type" value="Transcribed_RNA"/>
</dbReference>
<evidence type="ECO:0000313" key="1">
    <source>
        <dbReference type="EMBL" id="MBX45500.1"/>
    </source>
</evidence>
<dbReference type="AlphaFoldDB" id="A0A2P2NSW9"/>